<comment type="caution">
    <text evidence="1">The sequence shown here is derived from an EMBL/GenBank/DDBJ whole genome shotgun (WGS) entry which is preliminary data.</text>
</comment>
<gene>
    <name evidence="1" type="ORF">H5410_030675</name>
</gene>
<accession>A0A9J5YGD8</accession>
<evidence type="ECO:0000313" key="2">
    <source>
        <dbReference type="Proteomes" id="UP000824120"/>
    </source>
</evidence>
<dbReference type="AlphaFoldDB" id="A0A9J5YGD8"/>
<keyword evidence="2" id="KW-1185">Reference proteome</keyword>
<name>A0A9J5YGD8_SOLCO</name>
<dbReference type="Proteomes" id="UP000824120">
    <property type="component" value="Chromosome 6"/>
</dbReference>
<sequence length="53" mass="5829">MLFIMLRVLSAKKGHSGNPLLSSVAAVTHRRAMFHGSPKRSKAAMKVLPETIR</sequence>
<proteinExistence type="predicted"/>
<protein>
    <submittedName>
        <fullName evidence="1">Uncharacterized protein</fullName>
    </submittedName>
</protein>
<feature type="non-terminal residue" evidence="1">
    <location>
        <position position="1"/>
    </location>
</feature>
<reference evidence="1 2" key="1">
    <citation type="submission" date="2020-09" db="EMBL/GenBank/DDBJ databases">
        <title>De no assembly of potato wild relative species, Solanum commersonii.</title>
        <authorList>
            <person name="Cho K."/>
        </authorList>
    </citation>
    <scope>NUCLEOTIDE SEQUENCE [LARGE SCALE GENOMIC DNA]</scope>
    <source>
        <strain evidence="1">LZ3.2</strain>
        <tissue evidence="1">Leaf</tissue>
    </source>
</reference>
<organism evidence="1 2">
    <name type="scientific">Solanum commersonii</name>
    <name type="common">Commerson's wild potato</name>
    <name type="synonym">Commerson's nightshade</name>
    <dbReference type="NCBI Taxonomy" id="4109"/>
    <lineage>
        <taxon>Eukaryota</taxon>
        <taxon>Viridiplantae</taxon>
        <taxon>Streptophyta</taxon>
        <taxon>Embryophyta</taxon>
        <taxon>Tracheophyta</taxon>
        <taxon>Spermatophyta</taxon>
        <taxon>Magnoliopsida</taxon>
        <taxon>eudicotyledons</taxon>
        <taxon>Gunneridae</taxon>
        <taxon>Pentapetalae</taxon>
        <taxon>asterids</taxon>
        <taxon>lamiids</taxon>
        <taxon>Solanales</taxon>
        <taxon>Solanaceae</taxon>
        <taxon>Solanoideae</taxon>
        <taxon>Solaneae</taxon>
        <taxon>Solanum</taxon>
    </lineage>
</organism>
<dbReference type="EMBL" id="JACXVP010000006">
    <property type="protein sequence ID" value="KAG5599305.1"/>
    <property type="molecule type" value="Genomic_DNA"/>
</dbReference>
<evidence type="ECO:0000313" key="1">
    <source>
        <dbReference type="EMBL" id="KAG5599305.1"/>
    </source>
</evidence>